<dbReference type="InterPro" id="IPR018060">
    <property type="entry name" value="HTH_AraC"/>
</dbReference>
<evidence type="ECO:0000256" key="3">
    <source>
        <dbReference type="ARBA" id="ARBA00022679"/>
    </source>
</evidence>
<organism evidence="13">
    <name type="scientific">bioreactor metagenome</name>
    <dbReference type="NCBI Taxonomy" id="1076179"/>
    <lineage>
        <taxon>unclassified sequences</taxon>
        <taxon>metagenomes</taxon>
        <taxon>ecological metagenomes</taxon>
    </lineage>
</organism>
<evidence type="ECO:0000259" key="12">
    <source>
        <dbReference type="PROSITE" id="PS01124"/>
    </source>
</evidence>
<sequence>MKKEEKWKAVIEYDSTYDGKFFYGVKTTKIFCRPSCKSKNPVKENVIFFSTAQGAIEGGFRPCKRCRPDLIEYNPSINIANNIKDIYDKYYYDEELINSKIEELHIAKSHLLRIFNKVFNLTPRVYISKLRVKKAKELLKTTNKSIIEISYECGFKSLSTFYDNFKKVEGINPRSYRIK</sequence>
<dbReference type="GO" id="GO:0008168">
    <property type="term" value="F:methyltransferase activity"/>
    <property type="evidence" value="ECO:0007669"/>
    <property type="project" value="UniProtKB-KW"/>
</dbReference>
<dbReference type="AlphaFoldDB" id="A0A644WZD8"/>
<dbReference type="Gene3D" id="3.40.10.10">
    <property type="entry name" value="DNA Methylphosphotriester Repair Domain"/>
    <property type="match status" value="1"/>
</dbReference>
<dbReference type="InterPro" id="IPR018062">
    <property type="entry name" value="HTH_AraC-typ_CS"/>
</dbReference>
<dbReference type="InterPro" id="IPR035451">
    <property type="entry name" value="Ada-like_dom_sf"/>
</dbReference>
<evidence type="ECO:0000313" key="13">
    <source>
        <dbReference type="EMBL" id="MPM09199.1"/>
    </source>
</evidence>
<keyword evidence="4" id="KW-0479">Metal-binding</keyword>
<evidence type="ECO:0000256" key="9">
    <source>
        <dbReference type="ARBA" id="ARBA00023159"/>
    </source>
</evidence>
<dbReference type="GO" id="GO:0006307">
    <property type="term" value="P:DNA alkylation repair"/>
    <property type="evidence" value="ECO:0007669"/>
    <property type="project" value="UniProtKB-ARBA"/>
</dbReference>
<dbReference type="PANTHER" id="PTHR43280">
    <property type="entry name" value="ARAC-FAMILY TRANSCRIPTIONAL REGULATOR"/>
    <property type="match status" value="1"/>
</dbReference>
<evidence type="ECO:0000256" key="5">
    <source>
        <dbReference type="ARBA" id="ARBA00022763"/>
    </source>
</evidence>
<name>A0A644WZD8_9ZZZZ</name>
<keyword evidence="6" id="KW-0862">Zinc</keyword>
<evidence type="ECO:0000256" key="11">
    <source>
        <dbReference type="ARBA" id="ARBA00023204"/>
    </source>
</evidence>
<evidence type="ECO:0000256" key="10">
    <source>
        <dbReference type="ARBA" id="ARBA00023163"/>
    </source>
</evidence>
<dbReference type="GO" id="GO:0043565">
    <property type="term" value="F:sequence-specific DNA binding"/>
    <property type="evidence" value="ECO:0007669"/>
    <property type="project" value="InterPro"/>
</dbReference>
<evidence type="ECO:0000256" key="4">
    <source>
        <dbReference type="ARBA" id="ARBA00022723"/>
    </source>
</evidence>
<dbReference type="SMART" id="SM00342">
    <property type="entry name" value="HTH_ARAC"/>
    <property type="match status" value="1"/>
</dbReference>
<comment type="caution">
    <text evidence="13">The sequence shown here is derived from an EMBL/GenBank/DDBJ whole genome shotgun (WGS) entry which is preliminary data.</text>
</comment>
<dbReference type="PRINTS" id="PR00032">
    <property type="entry name" value="HTHARAC"/>
</dbReference>
<dbReference type="SUPFAM" id="SSF57884">
    <property type="entry name" value="Ada DNA repair protein, N-terminal domain (N-Ada 10)"/>
    <property type="match status" value="1"/>
</dbReference>
<dbReference type="PROSITE" id="PS00041">
    <property type="entry name" value="HTH_ARAC_FAMILY_1"/>
    <property type="match status" value="1"/>
</dbReference>
<evidence type="ECO:0000256" key="1">
    <source>
        <dbReference type="ARBA" id="ARBA00001947"/>
    </source>
</evidence>
<keyword evidence="10" id="KW-0804">Transcription</keyword>
<dbReference type="EMBL" id="VSSQ01001541">
    <property type="protein sequence ID" value="MPM09199.1"/>
    <property type="molecule type" value="Genomic_DNA"/>
</dbReference>
<keyword evidence="5" id="KW-0227">DNA damage</keyword>
<dbReference type="Gene3D" id="1.10.10.60">
    <property type="entry name" value="Homeodomain-like"/>
    <property type="match status" value="2"/>
</dbReference>
<reference evidence="13" key="1">
    <citation type="submission" date="2019-08" db="EMBL/GenBank/DDBJ databases">
        <authorList>
            <person name="Kucharzyk K."/>
            <person name="Murdoch R.W."/>
            <person name="Higgins S."/>
            <person name="Loffler F."/>
        </authorList>
    </citation>
    <scope>NUCLEOTIDE SEQUENCE</scope>
</reference>
<dbReference type="PROSITE" id="PS01124">
    <property type="entry name" value="HTH_ARAC_FAMILY_2"/>
    <property type="match status" value="1"/>
</dbReference>
<accession>A0A644WZD8</accession>
<evidence type="ECO:0000256" key="2">
    <source>
        <dbReference type="ARBA" id="ARBA00022603"/>
    </source>
</evidence>
<keyword evidence="9" id="KW-0010">Activator</keyword>
<proteinExistence type="predicted"/>
<dbReference type="SUPFAM" id="SSF46689">
    <property type="entry name" value="Homeodomain-like"/>
    <property type="match status" value="1"/>
</dbReference>
<dbReference type="PIRSF" id="PIRSF000408">
    <property type="entry name" value="Alkyltransferas_AdaA"/>
    <property type="match status" value="1"/>
</dbReference>
<gene>
    <name evidence="13" type="primary">adaA_3</name>
    <name evidence="13" type="ORF">SDC9_55515</name>
</gene>
<evidence type="ECO:0000256" key="6">
    <source>
        <dbReference type="ARBA" id="ARBA00022833"/>
    </source>
</evidence>
<keyword evidence="8" id="KW-0238">DNA-binding</keyword>
<dbReference type="InterPro" id="IPR009057">
    <property type="entry name" value="Homeodomain-like_sf"/>
</dbReference>
<evidence type="ECO:0000256" key="7">
    <source>
        <dbReference type="ARBA" id="ARBA00023015"/>
    </source>
</evidence>
<dbReference type="EC" id="2.1.1.-" evidence="13"/>
<dbReference type="InterPro" id="IPR016220">
    <property type="entry name" value="Me-P-triester_DNA_alkyl-Trfase"/>
</dbReference>
<feature type="domain" description="HTH araC/xylS-type" evidence="12">
    <location>
        <begin position="81"/>
        <end position="179"/>
    </location>
</feature>
<dbReference type="InterPro" id="IPR004026">
    <property type="entry name" value="Ada_DNA_repair_Zn-bd"/>
</dbReference>
<keyword evidence="3 13" id="KW-0808">Transferase</keyword>
<keyword evidence="11" id="KW-0234">DNA repair</keyword>
<dbReference type="Pfam" id="PF12833">
    <property type="entry name" value="HTH_18"/>
    <property type="match status" value="1"/>
</dbReference>
<keyword evidence="2 13" id="KW-0489">Methyltransferase</keyword>
<dbReference type="GO" id="GO:0003700">
    <property type="term" value="F:DNA-binding transcription factor activity"/>
    <property type="evidence" value="ECO:0007669"/>
    <property type="project" value="InterPro"/>
</dbReference>
<keyword evidence="7" id="KW-0805">Transcription regulation</keyword>
<dbReference type="GO" id="GO:0032259">
    <property type="term" value="P:methylation"/>
    <property type="evidence" value="ECO:0007669"/>
    <property type="project" value="UniProtKB-KW"/>
</dbReference>
<protein>
    <submittedName>
        <fullName evidence="13">Bifunctional transcriptional activator/DNA repair enzyme AdaA</fullName>
        <ecNumber evidence="13">2.1.1.-</ecNumber>
    </submittedName>
</protein>
<dbReference type="FunFam" id="3.40.10.10:FF:000001">
    <property type="entry name" value="DNA-3-methyladenine glycosylase 2"/>
    <property type="match status" value="1"/>
</dbReference>
<comment type="cofactor">
    <cofactor evidence="1">
        <name>Zn(2+)</name>
        <dbReference type="ChEBI" id="CHEBI:29105"/>
    </cofactor>
</comment>
<dbReference type="GO" id="GO:0008270">
    <property type="term" value="F:zinc ion binding"/>
    <property type="evidence" value="ECO:0007669"/>
    <property type="project" value="InterPro"/>
</dbReference>
<dbReference type="InterPro" id="IPR020449">
    <property type="entry name" value="Tscrpt_reg_AraC-type_HTH"/>
</dbReference>
<dbReference type="PANTHER" id="PTHR43280:SF2">
    <property type="entry name" value="HTH-TYPE TRANSCRIPTIONAL REGULATOR EXSA"/>
    <property type="match status" value="1"/>
</dbReference>
<evidence type="ECO:0000256" key="8">
    <source>
        <dbReference type="ARBA" id="ARBA00023125"/>
    </source>
</evidence>
<dbReference type="Pfam" id="PF02805">
    <property type="entry name" value="Ada_Zn_binding"/>
    <property type="match status" value="1"/>
</dbReference>